<comment type="similarity">
    <text evidence="2">Belongs to the outer membrane factor (OMF) (TC 1.B.17) family.</text>
</comment>
<keyword evidence="12" id="KW-1185">Reference proteome</keyword>
<dbReference type="Proteomes" id="UP001148932">
    <property type="component" value="Unassembled WGS sequence"/>
</dbReference>
<keyword evidence="10" id="KW-0732">Signal</keyword>
<name>A0ABT5S3P1_9BURK</name>
<reference evidence="11" key="1">
    <citation type="submission" date="2022-10" db="EMBL/GenBank/DDBJ databases">
        <title>Description of microaerobic benzene degrading bacteria.</title>
        <authorList>
            <person name="Bedics A."/>
            <person name="Tancsics A."/>
            <person name="Banerjee S."/>
        </authorList>
    </citation>
    <scope>NUCLEOTIDE SEQUENCE</scope>
    <source>
        <strain evidence="11">D2M1</strain>
    </source>
</reference>
<dbReference type="InterPro" id="IPR003423">
    <property type="entry name" value="OMP_efflux"/>
</dbReference>
<evidence type="ECO:0000313" key="11">
    <source>
        <dbReference type="EMBL" id="MDD2180583.1"/>
    </source>
</evidence>
<dbReference type="Pfam" id="PF02321">
    <property type="entry name" value="OEP"/>
    <property type="match status" value="2"/>
</dbReference>
<feature type="region of interest" description="Disordered" evidence="9">
    <location>
        <begin position="479"/>
        <end position="500"/>
    </location>
</feature>
<dbReference type="EMBL" id="JAPCKI010000025">
    <property type="protein sequence ID" value="MDD2180583.1"/>
    <property type="molecule type" value="Genomic_DNA"/>
</dbReference>
<dbReference type="Gene3D" id="1.20.1600.10">
    <property type="entry name" value="Outer membrane efflux proteins (OEP)"/>
    <property type="match status" value="1"/>
</dbReference>
<keyword evidence="3" id="KW-0813">Transport</keyword>
<dbReference type="SUPFAM" id="SSF56954">
    <property type="entry name" value="Outer membrane efflux proteins (OEP)"/>
    <property type="match status" value="1"/>
</dbReference>
<evidence type="ECO:0000256" key="5">
    <source>
        <dbReference type="ARBA" id="ARBA00022692"/>
    </source>
</evidence>
<feature type="coiled-coil region" evidence="8">
    <location>
        <begin position="135"/>
        <end position="162"/>
    </location>
</feature>
<keyword evidence="5" id="KW-0812">Transmembrane</keyword>
<accession>A0ABT5S3P1</accession>
<dbReference type="NCBIfam" id="TIGR01844">
    <property type="entry name" value="type_I_sec_TolC"/>
    <property type="match status" value="1"/>
</dbReference>
<keyword evidence="7" id="KW-0998">Cell outer membrane</keyword>
<evidence type="ECO:0000256" key="10">
    <source>
        <dbReference type="SAM" id="SignalP"/>
    </source>
</evidence>
<evidence type="ECO:0000256" key="6">
    <source>
        <dbReference type="ARBA" id="ARBA00023136"/>
    </source>
</evidence>
<organism evidence="11 12">
    <name type="scientific">Acidovorax benzenivorans</name>
    <dbReference type="NCBI Taxonomy" id="2987520"/>
    <lineage>
        <taxon>Bacteria</taxon>
        <taxon>Pseudomonadati</taxon>
        <taxon>Pseudomonadota</taxon>
        <taxon>Betaproteobacteria</taxon>
        <taxon>Burkholderiales</taxon>
        <taxon>Comamonadaceae</taxon>
        <taxon>Acidovorax</taxon>
    </lineage>
</organism>
<proteinExistence type="inferred from homology"/>
<evidence type="ECO:0000256" key="8">
    <source>
        <dbReference type="SAM" id="Coils"/>
    </source>
</evidence>
<feature type="signal peptide" evidence="10">
    <location>
        <begin position="1"/>
        <end position="20"/>
    </location>
</feature>
<dbReference type="RefSeq" id="WP_274114669.1">
    <property type="nucleotide sequence ID" value="NZ_JAPCKI010000025.1"/>
</dbReference>
<protein>
    <submittedName>
        <fullName evidence="11">TolC family outer membrane protein</fullName>
    </submittedName>
</protein>
<sequence>MKLHLTLIAAAVVASTGAVAQTLPEGLVEAARKAVTNNPDVQARWFGFRAADSERGVARAGFLPQLDAVASTGRENRVRPSGSTGSYHHTGAALTLNQMLFDGFFTSNEVKRLGHAKLTRYYELVDASEAAALEAVRAYADVARYRELVEQAKQNYVEHKLTTNQIDERTSAGVGRRVDLEQATGRLALAESNLLTEISNLHDVSARYQRLIGELPPGALAPLPEGFKLGALPPKTEEVVNFALNNSPTINAAIENMLASEAGIASQKAGFVPRIDFRARQSWDRNLIGEQGRSRDSTVELVLTYNFYRGGADKAREQQAVENKFQARELKEKACRDVRQTTVIAFNDVRRLIEQMTYLDQHRLSTEKAREAYRQQFDLGQRTLLDLLDTQNEAFQASRAYVNARYDQVVAQARTLSAMGQLLPALNVTRADMPSPADAGQQRSGIDLAELCPAEAPVSIVIDKVKAVADTPARPRAVLPLPATANSGTPAGAAKPAANR</sequence>
<feature type="chain" id="PRO_5045489515" evidence="10">
    <location>
        <begin position="21"/>
        <end position="500"/>
    </location>
</feature>
<evidence type="ECO:0000256" key="2">
    <source>
        <dbReference type="ARBA" id="ARBA00007613"/>
    </source>
</evidence>
<comment type="caution">
    <text evidence="11">The sequence shown here is derived from an EMBL/GenBank/DDBJ whole genome shotgun (WGS) entry which is preliminary data.</text>
</comment>
<comment type="subcellular location">
    <subcellularLocation>
        <location evidence="1">Cell outer membrane</location>
    </subcellularLocation>
</comment>
<evidence type="ECO:0000256" key="3">
    <source>
        <dbReference type="ARBA" id="ARBA00022448"/>
    </source>
</evidence>
<dbReference type="InterPro" id="IPR010130">
    <property type="entry name" value="T1SS_OMP_TolC"/>
</dbReference>
<dbReference type="InterPro" id="IPR051906">
    <property type="entry name" value="TolC-like"/>
</dbReference>
<gene>
    <name evidence="11" type="ORF">OIN59_24370</name>
</gene>
<dbReference type="PANTHER" id="PTHR30026:SF22">
    <property type="entry name" value="OUTER MEMBRANE EFFLUX PROTEIN"/>
    <property type="match status" value="1"/>
</dbReference>
<evidence type="ECO:0000256" key="4">
    <source>
        <dbReference type="ARBA" id="ARBA00022452"/>
    </source>
</evidence>
<keyword evidence="8" id="KW-0175">Coiled coil</keyword>
<evidence type="ECO:0000256" key="7">
    <source>
        <dbReference type="ARBA" id="ARBA00023237"/>
    </source>
</evidence>
<evidence type="ECO:0000256" key="1">
    <source>
        <dbReference type="ARBA" id="ARBA00004442"/>
    </source>
</evidence>
<keyword evidence="4" id="KW-1134">Transmembrane beta strand</keyword>
<dbReference type="PANTHER" id="PTHR30026">
    <property type="entry name" value="OUTER MEMBRANE PROTEIN TOLC"/>
    <property type="match status" value="1"/>
</dbReference>
<evidence type="ECO:0000313" key="12">
    <source>
        <dbReference type="Proteomes" id="UP001148932"/>
    </source>
</evidence>
<evidence type="ECO:0000256" key="9">
    <source>
        <dbReference type="SAM" id="MobiDB-lite"/>
    </source>
</evidence>
<keyword evidence="6" id="KW-0472">Membrane</keyword>